<dbReference type="Proteomes" id="UP001147695">
    <property type="component" value="Unassembled WGS sequence"/>
</dbReference>
<evidence type="ECO:0000313" key="3">
    <source>
        <dbReference type="Proteomes" id="UP001147695"/>
    </source>
</evidence>
<evidence type="ECO:0000256" key="1">
    <source>
        <dbReference type="SAM" id="MobiDB-lite"/>
    </source>
</evidence>
<accession>A0A9W9R2C3</accession>
<gene>
    <name evidence="2" type="ORF">N7452_000574</name>
</gene>
<dbReference type="EMBL" id="JAPZBQ010000001">
    <property type="protein sequence ID" value="KAJ5351600.1"/>
    <property type="molecule type" value="Genomic_DNA"/>
</dbReference>
<sequence length="248" mass="27226">MASSHGSSRSDPVPCMPSPQHRPMNCELPSLLPSLLPGDPAQSLLLYDPTAPLETTACVYSSESCASSECQTHPDTSVSAESWTFPVPPLSRAYSTPDKGISAINGFAQPHGYAVTVLRSNVSEEGVKQTVHLICEHARKGKQEDHAPMKESHTRALSCQFTATLRPDLATGNWRLTVQNTTHSHGPSVASTHPVHRTRELLQQEDFIIASLRQGRAVSQILTDIREANPESCLIPRDFCNIRWKLRN</sequence>
<evidence type="ECO:0000313" key="2">
    <source>
        <dbReference type="EMBL" id="KAJ5351600.1"/>
    </source>
</evidence>
<proteinExistence type="predicted"/>
<protein>
    <submittedName>
        <fullName evidence="2">Uncharacterized protein</fullName>
    </submittedName>
</protein>
<comment type="caution">
    <text evidence="2">The sequence shown here is derived from an EMBL/GenBank/DDBJ whole genome shotgun (WGS) entry which is preliminary data.</text>
</comment>
<feature type="region of interest" description="Disordered" evidence="1">
    <location>
        <begin position="1"/>
        <end position="20"/>
    </location>
</feature>
<dbReference type="AlphaFoldDB" id="A0A9W9R2C3"/>
<reference evidence="2" key="2">
    <citation type="journal article" date="2023" name="IMA Fungus">
        <title>Comparative genomic study of the Penicillium genus elucidates a diverse pangenome and 15 lateral gene transfer events.</title>
        <authorList>
            <person name="Petersen C."/>
            <person name="Sorensen T."/>
            <person name="Nielsen M.R."/>
            <person name="Sondergaard T.E."/>
            <person name="Sorensen J.L."/>
            <person name="Fitzpatrick D.A."/>
            <person name="Frisvad J.C."/>
            <person name="Nielsen K.L."/>
        </authorList>
    </citation>
    <scope>NUCLEOTIDE SEQUENCE</scope>
    <source>
        <strain evidence="2">IBT 35673</strain>
    </source>
</reference>
<organism evidence="2 3">
    <name type="scientific">Penicillium brevicompactum</name>
    <dbReference type="NCBI Taxonomy" id="5074"/>
    <lineage>
        <taxon>Eukaryota</taxon>
        <taxon>Fungi</taxon>
        <taxon>Dikarya</taxon>
        <taxon>Ascomycota</taxon>
        <taxon>Pezizomycotina</taxon>
        <taxon>Eurotiomycetes</taxon>
        <taxon>Eurotiomycetidae</taxon>
        <taxon>Eurotiales</taxon>
        <taxon>Aspergillaceae</taxon>
        <taxon>Penicillium</taxon>
    </lineage>
</organism>
<name>A0A9W9R2C3_PENBR</name>
<reference evidence="2" key="1">
    <citation type="submission" date="2022-12" db="EMBL/GenBank/DDBJ databases">
        <authorList>
            <person name="Petersen C."/>
        </authorList>
    </citation>
    <scope>NUCLEOTIDE SEQUENCE</scope>
    <source>
        <strain evidence="2">IBT 35673</strain>
    </source>
</reference>
<feature type="compositionally biased region" description="Polar residues" evidence="1">
    <location>
        <begin position="1"/>
        <end position="10"/>
    </location>
</feature>